<dbReference type="OrthoDB" id="9809047at2"/>
<comment type="function">
    <text evidence="1">General (non sugar-specific) component of the phosphoenolpyruvate-dependent sugar phosphotransferase system (sugar PTS). This major carbohydrate active-transport system catalyzes the phosphorylation of incoming sugar substrates concomitantly with their translocation across the cell membrane. The phosphoryl group from phosphoenolpyruvate (PEP) is transferred to the phosphoryl carrier protein HPr by enzyme I. Phospho-HPr then transfers it to the PTS EIIA domain.</text>
</comment>
<dbReference type="InterPro" id="IPR035895">
    <property type="entry name" value="HPr-like_sf"/>
</dbReference>
<evidence type="ECO:0000259" key="4">
    <source>
        <dbReference type="PROSITE" id="PS51350"/>
    </source>
</evidence>
<evidence type="ECO:0000256" key="3">
    <source>
        <dbReference type="ARBA" id="ARBA00022597"/>
    </source>
</evidence>
<dbReference type="Gene3D" id="3.30.1340.10">
    <property type="entry name" value="HPr-like"/>
    <property type="match status" value="1"/>
</dbReference>
<dbReference type="PROSITE" id="PS51350">
    <property type="entry name" value="PTS_HPR_DOM"/>
    <property type="match status" value="1"/>
</dbReference>
<dbReference type="InterPro" id="IPR050399">
    <property type="entry name" value="HPr"/>
</dbReference>
<dbReference type="eggNOG" id="COG1925">
    <property type="taxonomic scope" value="Bacteria"/>
</dbReference>
<dbReference type="Pfam" id="PF00381">
    <property type="entry name" value="PTS-HPr"/>
    <property type="match status" value="1"/>
</dbReference>
<organism evidence="5 6">
    <name type="scientific">Alistipes onderdonkii</name>
    <dbReference type="NCBI Taxonomy" id="328813"/>
    <lineage>
        <taxon>Bacteria</taxon>
        <taxon>Pseudomonadati</taxon>
        <taxon>Bacteroidota</taxon>
        <taxon>Bacteroidia</taxon>
        <taxon>Bacteroidales</taxon>
        <taxon>Rikenellaceae</taxon>
        <taxon>Alistipes</taxon>
    </lineage>
</organism>
<accession>A0A1Y3QQE8</accession>
<dbReference type="Proteomes" id="UP000195772">
    <property type="component" value="Unassembled WGS sequence"/>
</dbReference>
<dbReference type="NCBIfam" id="TIGR01003">
    <property type="entry name" value="PTS_HPr_family"/>
    <property type="match status" value="1"/>
</dbReference>
<keyword evidence="3" id="KW-0813">Transport</keyword>
<evidence type="ECO:0000256" key="2">
    <source>
        <dbReference type="ARBA" id="ARBA00020422"/>
    </source>
</evidence>
<dbReference type="PANTHER" id="PTHR33705:SF1">
    <property type="entry name" value="PHOSPHOCARRIER PROTEIN HPR"/>
    <property type="match status" value="1"/>
</dbReference>
<evidence type="ECO:0000313" key="5">
    <source>
        <dbReference type="EMBL" id="OUN01911.1"/>
    </source>
</evidence>
<dbReference type="InterPro" id="IPR000032">
    <property type="entry name" value="HPr-like"/>
</dbReference>
<evidence type="ECO:0000256" key="1">
    <source>
        <dbReference type="ARBA" id="ARBA00003681"/>
    </source>
</evidence>
<keyword evidence="3" id="KW-0762">Sugar transport</keyword>
<feature type="domain" description="HPr" evidence="4">
    <location>
        <begin position="1"/>
        <end position="87"/>
    </location>
</feature>
<dbReference type="PRINTS" id="PR00107">
    <property type="entry name" value="PHOSPHOCPHPR"/>
</dbReference>
<proteinExistence type="predicted"/>
<dbReference type="EMBL" id="NFHB01000011">
    <property type="protein sequence ID" value="OUN01911.1"/>
    <property type="molecule type" value="Genomic_DNA"/>
</dbReference>
<dbReference type="RefSeq" id="WP_087403466.1">
    <property type="nucleotide sequence ID" value="NZ_NFHB01000011.1"/>
</dbReference>
<protein>
    <recommendedName>
        <fullName evidence="2">Phosphocarrier protein HPr</fullName>
    </recommendedName>
</protein>
<dbReference type="CDD" id="cd00367">
    <property type="entry name" value="PTS-HPr_like"/>
    <property type="match status" value="1"/>
</dbReference>
<dbReference type="AlphaFoldDB" id="A0A1Y3QQE8"/>
<comment type="caution">
    <text evidence="5">The sequence shown here is derived from an EMBL/GenBank/DDBJ whole genome shotgun (WGS) entry which is preliminary data.</text>
</comment>
<dbReference type="SUPFAM" id="SSF55594">
    <property type="entry name" value="HPr-like"/>
    <property type="match status" value="1"/>
</dbReference>
<reference evidence="6" key="1">
    <citation type="submission" date="2017-04" db="EMBL/GenBank/DDBJ databases">
        <title>Function of individual gut microbiota members based on whole genome sequencing of pure cultures obtained from chicken caecum.</title>
        <authorList>
            <person name="Medvecky M."/>
            <person name="Cejkova D."/>
            <person name="Polansky O."/>
            <person name="Karasova D."/>
            <person name="Kubasova T."/>
            <person name="Cizek A."/>
            <person name="Rychlik I."/>
        </authorList>
    </citation>
    <scope>NUCLEOTIDE SEQUENCE [LARGE SCALE GENOMIC DNA]</scope>
    <source>
        <strain evidence="6">An90</strain>
    </source>
</reference>
<evidence type="ECO:0000313" key="6">
    <source>
        <dbReference type="Proteomes" id="UP000195772"/>
    </source>
</evidence>
<sequence length="87" mass="8964">MTTGKVMITAPNGMHARPAGELVKLIRGLAPARITLRTAAREASAVSILSLLALGLKHGTEVEVCAEGGDEAAAVRAVTDFIAGIRE</sequence>
<dbReference type="PANTHER" id="PTHR33705">
    <property type="entry name" value="PHOSPHOCARRIER PROTEIN HPR"/>
    <property type="match status" value="1"/>
</dbReference>
<name>A0A1Y3QQE8_9BACT</name>
<gene>
    <name evidence="5" type="ORF">B5G41_13770</name>
</gene>